<feature type="region of interest" description="Disordered" evidence="4">
    <location>
        <begin position="550"/>
        <end position="579"/>
    </location>
</feature>
<evidence type="ECO:0000256" key="3">
    <source>
        <dbReference type="ARBA" id="ARBA00023242"/>
    </source>
</evidence>
<dbReference type="InterPro" id="IPR001138">
    <property type="entry name" value="Zn2Cys6_DnaBD"/>
</dbReference>
<dbReference type="GO" id="GO:0000981">
    <property type="term" value="F:DNA-binding transcription factor activity, RNA polymerase II-specific"/>
    <property type="evidence" value="ECO:0007669"/>
    <property type="project" value="InterPro"/>
</dbReference>
<dbReference type="InterPro" id="IPR036864">
    <property type="entry name" value="Zn2-C6_fun-type_DNA-bd_sf"/>
</dbReference>
<evidence type="ECO:0000259" key="5">
    <source>
        <dbReference type="PROSITE" id="PS50048"/>
    </source>
</evidence>
<gene>
    <name evidence="6" type="ORF">LMH87_007292</name>
</gene>
<dbReference type="Pfam" id="PF04082">
    <property type="entry name" value="Fungal_trans"/>
    <property type="match status" value="1"/>
</dbReference>
<dbReference type="GO" id="GO:0008270">
    <property type="term" value="F:zinc ion binding"/>
    <property type="evidence" value="ECO:0007669"/>
    <property type="project" value="InterPro"/>
</dbReference>
<feature type="region of interest" description="Disordered" evidence="4">
    <location>
        <begin position="66"/>
        <end position="89"/>
    </location>
</feature>
<feature type="domain" description="Zn(2)-C6 fungal-type" evidence="5">
    <location>
        <begin position="21"/>
        <end position="50"/>
    </location>
</feature>
<dbReference type="PROSITE" id="PS00463">
    <property type="entry name" value="ZN2_CY6_FUNGAL_1"/>
    <property type="match status" value="1"/>
</dbReference>
<dbReference type="GO" id="GO:0003677">
    <property type="term" value="F:DNA binding"/>
    <property type="evidence" value="ECO:0007669"/>
    <property type="project" value="InterPro"/>
</dbReference>
<keyword evidence="3" id="KW-0539">Nucleus</keyword>
<accession>A0A9W8UU12</accession>
<dbReference type="GO" id="GO:0006351">
    <property type="term" value="P:DNA-templated transcription"/>
    <property type="evidence" value="ECO:0007669"/>
    <property type="project" value="InterPro"/>
</dbReference>
<protein>
    <recommendedName>
        <fullName evidence="5">Zn(2)-C6 fungal-type domain-containing protein</fullName>
    </recommendedName>
</protein>
<keyword evidence="2" id="KW-0479">Metal-binding</keyword>
<sequence length="664" mass="74542">MKRTHLGVESPRRSAWQQPASCTFCRQKKIRCDKKRPCANCTTRDISCHYAPCSNADLVRSTHNLDERDTNNSTTVERNIVAPPPRNPREFEDEVIQDDSNGVWAHLEEVSSTPHADHEKLRLRRPAASPGDNPFLDDQDIGKLMVQLPNIYTARLLYQHYVQTSDILHRELHVPSTRAVLEQTYVQLSNASPVSREVLALFFSIFASSAFHICSGHLHSRCKELQSTTALYGTWREIALNLVLQKDIMISKTVVSLQAICILLYLIWDSEGQSPTYNTLRGIAHTKALQMKIHRLDAKETPPNEDIIQVEIKRRLWWCLASTDWVVATVPGPEEGTYTFNPKHFRVNYPSNIDDEDLQPGLGVVDSRPRQEPTSMSFFIEKVRFTEVCREVLDCIQESQISIHPSSHALATQMGHRYQAFMNEMPWFLRPGEDTVPQMTALLEQRPFASSRTVAISCARQQVKFCRAVEPGDLCPYVRSHSIDQHVFGGLVLLAVDIMASKDEGGVERRLKELMDTATMIKEKQQAFNPSNMTVVVAIDKLMDVLQTMGQGQAPRAPGVGDRDEGREADKPRTKTGGTVATSLSYDNTDFRGFGTDDTFLPSFVNQEMEELWAELLNGSAAAKPDSHRAWGISADAKPARNVKCFAIAIFHLANDALGLVACA</sequence>
<name>A0A9W8UU12_AKAMU</name>
<dbReference type="CDD" id="cd00067">
    <property type="entry name" value="GAL4"/>
    <property type="match status" value="1"/>
</dbReference>
<dbReference type="SUPFAM" id="SSF57701">
    <property type="entry name" value="Zn2/Cys6 DNA-binding domain"/>
    <property type="match status" value="1"/>
</dbReference>
<dbReference type="InterPro" id="IPR007219">
    <property type="entry name" value="XnlR_reg_dom"/>
</dbReference>
<dbReference type="Pfam" id="PF00172">
    <property type="entry name" value="Zn_clus"/>
    <property type="match status" value="1"/>
</dbReference>
<dbReference type="CDD" id="cd12148">
    <property type="entry name" value="fungal_TF_MHR"/>
    <property type="match status" value="1"/>
</dbReference>
<keyword evidence="7" id="KW-1185">Reference proteome</keyword>
<evidence type="ECO:0000313" key="6">
    <source>
        <dbReference type="EMBL" id="KAJ4165669.1"/>
    </source>
</evidence>
<dbReference type="GeneID" id="80894451"/>
<comment type="caution">
    <text evidence="6">The sequence shown here is derived from an EMBL/GenBank/DDBJ whole genome shotgun (WGS) entry which is preliminary data.</text>
</comment>
<organism evidence="6 7">
    <name type="scientific">Akanthomyces muscarius</name>
    <name type="common">Entomopathogenic fungus</name>
    <name type="synonym">Lecanicillium muscarium</name>
    <dbReference type="NCBI Taxonomy" id="2231603"/>
    <lineage>
        <taxon>Eukaryota</taxon>
        <taxon>Fungi</taxon>
        <taxon>Dikarya</taxon>
        <taxon>Ascomycota</taxon>
        <taxon>Pezizomycotina</taxon>
        <taxon>Sordariomycetes</taxon>
        <taxon>Hypocreomycetidae</taxon>
        <taxon>Hypocreales</taxon>
        <taxon>Cordycipitaceae</taxon>
        <taxon>Akanthomyces</taxon>
    </lineage>
</organism>
<dbReference type="Proteomes" id="UP001144673">
    <property type="component" value="Chromosome 1"/>
</dbReference>
<dbReference type="RefSeq" id="XP_056060584.1">
    <property type="nucleotide sequence ID" value="XM_056192357.1"/>
</dbReference>
<feature type="compositionally biased region" description="Basic and acidic residues" evidence="4">
    <location>
        <begin position="561"/>
        <end position="573"/>
    </location>
</feature>
<dbReference type="SMART" id="SM00066">
    <property type="entry name" value="GAL4"/>
    <property type="match status" value="1"/>
</dbReference>
<comment type="subcellular location">
    <subcellularLocation>
        <location evidence="1">Nucleus</location>
    </subcellularLocation>
</comment>
<dbReference type="KEGG" id="amus:LMH87_007292"/>
<dbReference type="PANTHER" id="PTHR31001">
    <property type="entry name" value="UNCHARACTERIZED TRANSCRIPTIONAL REGULATORY PROTEIN"/>
    <property type="match status" value="1"/>
</dbReference>
<evidence type="ECO:0000256" key="2">
    <source>
        <dbReference type="ARBA" id="ARBA00022723"/>
    </source>
</evidence>
<dbReference type="AlphaFoldDB" id="A0A9W8UU12"/>
<dbReference type="GO" id="GO:0005634">
    <property type="term" value="C:nucleus"/>
    <property type="evidence" value="ECO:0007669"/>
    <property type="project" value="UniProtKB-SubCell"/>
</dbReference>
<evidence type="ECO:0000256" key="1">
    <source>
        <dbReference type="ARBA" id="ARBA00004123"/>
    </source>
</evidence>
<dbReference type="InterPro" id="IPR050613">
    <property type="entry name" value="Sec_Metabolite_Reg"/>
</dbReference>
<evidence type="ECO:0000256" key="4">
    <source>
        <dbReference type="SAM" id="MobiDB-lite"/>
    </source>
</evidence>
<evidence type="ECO:0000313" key="7">
    <source>
        <dbReference type="Proteomes" id="UP001144673"/>
    </source>
</evidence>
<dbReference type="Gene3D" id="4.10.240.10">
    <property type="entry name" value="Zn(2)-C6 fungal-type DNA-binding domain"/>
    <property type="match status" value="1"/>
</dbReference>
<dbReference type="EMBL" id="JAJHUN010000001">
    <property type="protein sequence ID" value="KAJ4165669.1"/>
    <property type="molecule type" value="Genomic_DNA"/>
</dbReference>
<reference evidence="6" key="1">
    <citation type="journal article" date="2023" name="Access Microbiol">
        <title>De-novo genome assembly for Akanthomyces muscarius, a biocontrol agent of insect agricultural pests.</title>
        <authorList>
            <person name="Erdos Z."/>
            <person name="Studholme D.J."/>
            <person name="Raymond B."/>
            <person name="Sharma M."/>
        </authorList>
    </citation>
    <scope>NUCLEOTIDE SEQUENCE</scope>
    <source>
        <strain evidence="6">Ve6</strain>
    </source>
</reference>
<proteinExistence type="predicted"/>
<dbReference type="PROSITE" id="PS50048">
    <property type="entry name" value="ZN2_CY6_FUNGAL_2"/>
    <property type="match status" value="1"/>
</dbReference>
<dbReference type="PANTHER" id="PTHR31001:SF90">
    <property type="entry name" value="CENTROMERE DNA-BINDING PROTEIN COMPLEX CBF3 SUBUNIT B"/>
    <property type="match status" value="1"/>
</dbReference>